<dbReference type="AlphaFoldDB" id="A0A1W2CDA1"/>
<keyword evidence="1" id="KW-0285">Flavoprotein</keyword>
<sequence length="471" mass="51441">MSETFTAWGGEAAKNAVAVPLETLDFSRLTTPALPYGDGRSYGDSCLLSGGAMIDGRHRNRILAFDGETGLLTAEAGIRLSDIIAFAAPLGWFPAVLPGTRFVTLGGAIANDIHGKNHHRRGSFGCHVERLVLERSDRGRLVCSPRGNADLFAATISGFGLTGVIREATIRLMRVPSTQIREVTTRFDRLEDYFELAAETDKRHEYAVAWIDSLATGKSFGRGHLIAGDHEKSGERAGSARPALATVPLTPPVSPLIGPGLKAFNELYYRKARPGTSERTVPFDGFFFPLDRIGRWNRLYGPRGLCQHQCVLPEEAGADGVRALLDAARTYKQGSFLTVLKRFGALASPGLTSFPRPGYTLTLDFPHRGEKTLKLLAELDRITIEAGGAINPYKHARAAPQTFAMSFPRWRELEAFRDPALLSNFWRRTVVMALAEDPAMVSKAKKYNSSQNPAFTLKADATLVNSEIPAL</sequence>
<dbReference type="RefSeq" id="WP_084410276.1">
    <property type="nucleotide sequence ID" value="NZ_FWXR01000009.1"/>
</dbReference>
<dbReference type="InterPro" id="IPR010031">
    <property type="entry name" value="FAD_lactone_oxidase-like"/>
</dbReference>
<dbReference type="GO" id="GO:0016899">
    <property type="term" value="F:oxidoreductase activity, acting on the CH-OH group of donors, oxygen as acceptor"/>
    <property type="evidence" value="ECO:0007669"/>
    <property type="project" value="InterPro"/>
</dbReference>
<proteinExistence type="predicted"/>
<evidence type="ECO:0000313" key="4">
    <source>
        <dbReference type="Proteomes" id="UP000192656"/>
    </source>
</evidence>
<dbReference type="PANTHER" id="PTHR43762">
    <property type="entry name" value="L-GULONOLACTONE OXIDASE"/>
    <property type="match status" value="1"/>
</dbReference>
<dbReference type="STRING" id="937218.SAMN06297251_109123"/>
<protein>
    <submittedName>
        <fullName evidence="3">FAD/FMN-containing dehydrogenase</fullName>
    </submittedName>
</protein>
<evidence type="ECO:0000256" key="1">
    <source>
        <dbReference type="ARBA" id="ARBA00022827"/>
    </source>
</evidence>
<dbReference type="GO" id="GO:0071949">
    <property type="term" value="F:FAD binding"/>
    <property type="evidence" value="ECO:0007669"/>
    <property type="project" value="InterPro"/>
</dbReference>
<evidence type="ECO:0000259" key="2">
    <source>
        <dbReference type="PROSITE" id="PS51387"/>
    </source>
</evidence>
<feature type="domain" description="FAD-binding PCMH-type" evidence="2">
    <location>
        <begin position="9"/>
        <end position="175"/>
    </location>
</feature>
<dbReference type="EMBL" id="FWXR01000009">
    <property type="protein sequence ID" value="SMC83160.1"/>
    <property type="molecule type" value="Genomic_DNA"/>
</dbReference>
<keyword evidence="4" id="KW-1185">Reference proteome</keyword>
<dbReference type="InterPro" id="IPR006094">
    <property type="entry name" value="Oxid_FAD_bind_N"/>
</dbReference>
<dbReference type="PANTHER" id="PTHR43762:SF1">
    <property type="entry name" value="D-ARABINONO-1,4-LACTONE OXIDASE"/>
    <property type="match status" value="1"/>
</dbReference>
<organism evidence="3 4">
    <name type="scientific">Fulvimarina manganoxydans</name>
    <dbReference type="NCBI Taxonomy" id="937218"/>
    <lineage>
        <taxon>Bacteria</taxon>
        <taxon>Pseudomonadati</taxon>
        <taxon>Pseudomonadota</taxon>
        <taxon>Alphaproteobacteria</taxon>
        <taxon>Hyphomicrobiales</taxon>
        <taxon>Aurantimonadaceae</taxon>
        <taxon>Fulvimarina</taxon>
    </lineage>
</organism>
<gene>
    <name evidence="3" type="ORF">SAMN06297251_109123</name>
</gene>
<keyword evidence="1" id="KW-0274">FAD</keyword>
<accession>A0A1W2CDA1</accession>
<reference evidence="3 4" key="1">
    <citation type="submission" date="2017-04" db="EMBL/GenBank/DDBJ databases">
        <authorList>
            <person name="Afonso C.L."/>
            <person name="Miller P.J."/>
            <person name="Scott M.A."/>
            <person name="Spackman E."/>
            <person name="Goraichik I."/>
            <person name="Dimitrov K.M."/>
            <person name="Suarez D.L."/>
            <person name="Swayne D.E."/>
        </authorList>
    </citation>
    <scope>NUCLEOTIDE SEQUENCE [LARGE SCALE GENOMIC DNA]</scope>
    <source>
        <strain evidence="3 4">CGMCC 1.10972</strain>
    </source>
</reference>
<evidence type="ECO:0000313" key="3">
    <source>
        <dbReference type="EMBL" id="SMC83160.1"/>
    </source>
</evidence>
<dbReference type="Gene3D" id="3.30.465.10">
    <property type="match status" value="1"/>
</dbReference>
<dbReference type="OrthoDB" id="143770at2"/>
<dbReference type="InterPro" id="IPR016169">
    <property type="entry name" value="FAD-bd_PCMH_sub2"/>
</dbReference>
<name>A0A1W2CDA1_9HYPH</name>
<dbReference type="SUPFAM" id="SSF56176">
    <property type="entry name" value="FAD-binding/transporter-associated domain-like"/>
    <property type="match status" value="1"/>
</dbReference>
<dbReference type="InterPro" id="IPR036318">
    <property type="entry name" value="FAD-bd_PCMH-like_sf"/>
</dbReference>
<dbReference type="PROSITE" id="PS51387">
    <property type="entry name" value="FAD_PCMH"/>
    <property type="match status" value="1"/>
</dbReference>
<dbReference type="Proteomes" id="UP000192656">
    <property type="component" value="Unassembled WGS sequence"/>
</dbReference>
<dbReference type="InterPro" id="IPR016166">
    <property type="entry name" value="FAD-bd_PCMH"/>
</dbReference>
<dbReference type="Pfam" id="PF01565">
    <property type="entry name" value="FAD_binding_4"/>
    <property type="match status" value="1"/>
</dbReference>